<name>A0A6M5YXD7_9BACT</name>
<evidence type="ECO:0000313" key="4">
    <source>
        <dbReference type="Proteomes" id="UP000503447"/>
    </source>
</evidence>
<evidence type="ECO:0000256" key="1">
    <source>
        <dbReference type="SAM" id="MobiDB-lite"/>
    </source>
</evidence>
<evidence type="ECO:0000313" key="3">
    <source>
        <dbReference type="EMBL" id="QJW98635.1"/>
    </source>
</evidence>
<gene>
    <name evidence="3" type="ORF">FTUN_6230</name>
</gene>
<proteinExistence type="predicted"/>
<protein>
    <recommendedName>
        <fullName evidence="5">TIGR03067 domain-containing protein</fullName>
    </recommendedName>
</protein>
<keyword evidence="2" id="KW-0732">Signal</keyword>
<dbReference type="KEGG" id="ftj:FTUN_6230"/>
<feature type="chain" id="PRO_5026956613" description="TIGR03067 domain-containing protein" evidence="2">
    <location>
        <begin position="21"/>
        <end position="179"/>
    </location>
</feature>
<dbReference type="Proteomes" id="UP000503447">
    <property type="component" value="Chromosome"/>
</dbReference>
<feature type="region of interest" description="Disordered" evidence="1">
    <location>
        <begin position="30"/>
        <end position="57"/>
    </location>
</feature>
<sequence>MTTFNLGNSTAVLFVSCCIAGVATFPPPVAGQLPVPEKKGRSANVGAGQPGGSDKDKIQGNWQLVSLDLGVKVIRREDRPAEWKATFETDTVFTGDRQGQVGGVKSSRFKLDETRDPKQITVYSDDGKLTFRGIYTLDGDSLKMCMNGDGASVCRPEEFVTKKGQPVIITTYKRVAAKK</sequence>
<evidence type="ECO:0008006" key="5">
    <source>
        <dbReference type="Google" id="ProtNLM"/>
    </source>
</evidence>
<accession>A0A6M5YXD7</accession>
<reference evidence="4" key="1">
    <citation type="submission" date="2020-05" db="EMBL/GenBank/DDBJ databases">
        <title>Frigoriglobus tundricola gen. nov., sp. nov., a psychrotolerant cellulolytic planctomycete of the family Gemmataceae with two divergent copies of 16S rRNA gene.</title>
        <authorList>
            <person name="Kulichevskaya I.S."/>
            <person name="Ivanova A.A."/>
            <person name="Naumoff D.G."/>
            <person name="Beletsky A.V."/>
            <person name="Rijpstra W.I.C."/>
            <person name="Sinninghe Damste J.S."/>
            <person name="Mardanov A.V."/>
            <person name="Ravin N.V."/>
            <person name="Dedysh S.N."/>
        </authorList>
    </citation>
    <scope>NUCLEOTIDE SEQUENCE [LARGE SCALE GENOMIC DNA]</scope>
    <source>
        <strain evidence="4">PL17</strain>
    </source>
</reference>
<keyword evidence="4" id="KW-1185">Reference proteome</keyword>
<organism evidence="3 4">
    <name type="scientific">Frigoriglobus tundricola</name>
    <dbReference type="NCBI Taxonomy" id="2774151"/>
    <lineage>
        <taxon>Bacteria</taxon>
        <taxon>Pseudomonadati</taxon>
        <taxon>Planctomycetota</taxon>
        <taxon>Planctomycetia</taxon>
        <taxon>Gemmatales</taxon>
        <taxon>Gemmataceae</taxon>
        <taxon>Frigoriglobus</taxon>
    </lineage>
</organism>
<dbReference type="RefSeq" id="WP_171473766.1">
    <property type="nucleotide sequence ID" value="NZ_CP053452.2"/>
</dbReference>
<dbReference type="EMBL" id="CP053452">
    <property type="protein sequence ID" value="QJW98635.1"/>
    <property type="molecule type" value="Genomic_DNA"/>
</dbReference>
<dbReference type="NCBIfam" id="TIGR03067">
    <property type="entry name" value="Planc_TIGR03067"/>
    <property type="match status" value="1"/>
</dbReference>
<evidence type="ECO:0000256" key="2">
    <source>
        <dbReference type="SAM" id="SignalP"/>
    </source>
</evidence>
<dbReference type="InterPro" id="IPR017504">
    <property type="entry name" value="CHP03067_Planctomycetes"/>
</dbReference>
<feature type="signal peptide" evidence="2">
    <location>
        <begin position="1"/>
        <end position="20"/>
    </location>
</feature>
<dbReference type="AlphaFoldDB" id="A0A6M5YXD7"/>